<dbReference type="PROSITE" id="PS50162">
    <property type="entry name" value="RECA_2"/>
    <property type="match status" value="1"/>
</dbReference>
<dbReference type="PANTHER" id="PTHR32472">
    <property type="entry name" value="DNA REPAIR PROTEIN RADA"/>
    <property type="match status" value="1"/>
</dbReference>
<dbReference type="KEGG" id="kim:G3T16_12635"/>
<evidence type="ECO:0000256" key="4">
    <source>
        <dbReference type="ARBA" id="ARBA00022771"/>
    </source>
</evidence>
<keyword evidence="5" id="KW-0378">Hydrolase</keyword>
<sequence>MARSKTAFVCNDCGSDHAKWQGQCSDCGAWNTLTEVRLGPAAARGTARGGAGRAVGGGRGGYAGATAEARILADIDLQDLPRFSSGAEEFDRVLGGGLVPGSAILVGGNPGAGKSTLLLQTMCHLAASMDALYITGEESLQQVAMRARRLGLPTDKLRLMTETSVEAIIAAAEQFRPRVLVVDSIQVAHSEELSSAPGSVSQVRECAAFLTRFAKQTGTVLFLVGHVTKDGSLAGPKVLEHMIDCSILLEGDHDSRFRTLRGQKNRFGAVNELGVFAMTEQGLREVRNPSAIFLDRSSEPASGSAVMVVWEGTRPLLVEIQALVDESSLGNPRRVAVGLEQNRLAMLLAVLHRHGGLQVGDQDVFANVVGGVKVLETSADLALLLAIVSSYRNRQLPRDMVIFGEVGLSGEIRPVPSGQERLAEAAKHGFRRAIVPRGNAPRSEIKGMQVLAVSKLAEALAAVE</sequence>
<accession>A0A6C0U3Z7</accession>
<dbReference type="Pfam" id="PF13481">
    <property type="entry name" value="AAA_25"/>
    <property type="match status" value="1"/>
</dbReference>
<keyword evidence="6 13" id="KW-0862">Zinc</keyword>
<dbReference type="Gene3D" id="3.40.50.300">
    <property type="entry name" value="P-loop containing nucleotide triphosphate hydrolases"/>
    <property type="match status" value="1"/>
</dbReference>
<keyword evidence="10 11" id="KW-0234">DNA repair</keyword>
<dbReference type="InterPro" id="IPR003593">
    <property type="entry name" value="AAA+_ATPase"/>
</dbReference>
<keyword evidence="3 11" id="KW-0227">DNA damage</keyword>
<dbReference type="InterPro" id="IPR014721">
    <property type="entry name" value="Ribsml_uS5_D2-typ_fold_subgr"/>
</dbReference>
<evidence type="ECO:0000313" key="16">
    <source>
        <dbReference type="Proteomes" id="UP000477680"/>
    </source>
</evidence>
<gene>
    <name evidence="11 15" type="primary">radA</name>
    <name evidence="15" type="ORF">G3T16_12635</name>
</gene>
<keyword evidence="7 11" id="KW-0067">ATP-binding</keyword>
<evidence type="ECO:0000256" key="3">
    <source>
        <dbReference type="ARBA" id="ARBA00022763"/>
    </source>
</evidence>
<organism evidence="15 16">
    <name type="scientific">Kineobactrum salinum</name>
    <dbReference type="NCBI Taxonomy" id="2708301"/>
    <lineage>
        <taxon>Bacteria</taxon>
        <taxon>Pseudomonadati</taxon>
        <taxon>Pseudomonadota</taxon>
        <taxon>Gammaproteobacteria</taxon>
        <taxon>Cellvibrionales</taxon>
        <taxon>Halieaceae</taxon>
        <taxon>Kineobactrum</taxon>
    </lineage>
</organism>
<feature type="domain" description="RecA family profile 1" evidence="14">
    <location>
        <begin position="79"/>
        <end position="227"/>
    </location>
</feature>
<keyword evidence="4 13" id="KW-0863">Zinc-finger</keyword>
<dbReference type="InterPro" id="IPR027417">
    <property type="entry name" value="P-loop_NTPase"/>
</dbReference>
<evidence type="ECO:0000256" key="9">
    <source>
        <dbReference type="ARBA" id="ARBA00023125"/>
    </source>
</evidence>
<comment type="domain">
    <text evidence="11">The middle region has homology to RecA with ATPase motifs including the RadA KNRFG motif, while the C-terminus is homologous to Lon protease.</text>
</comment>
<keyword evidence="2 11" id="KW-0547">Nucleotide-binding</keyword>
<evidence type="ECO:0000256" key="11">
    <source>
        <dbReference type="HAMAP-Rule" id="MF_01498"/>
    </source>
</evidence>
<proteinExistence type="inferred from homology"/>
<evidence type="ECO:0000256" key="2">
    <source>
        <dbReference type="ARBA" id="ARBA00022741"/>
    </source>
</evidence>
<dbReference type="GO" id="GO:0140664">
    <property type="term" value="F:ATP-dependent DNA damage sensor activity"/>
    <property type="evidence" value="ECO:0007669"/>
    <property type="project" value="InterPro"/>
</dbReference>
<dbReference type="CDD" id="cd01121">
    <property type="entry name" value="RadA_SMS_N"/>
    <property type="match status" value="1"/>
</dbReference>
<name>A0A6C0U3Z7_9GAMM</name>
<dbReference type="GO" id="GO:0016787">
    <property type="term" value="F:hydrolase activity"/>
    <property type="evidence" value="ECO:0007669"/>
    <property type="project" value="UniProtKB-KW"/>
</dbReference>
<evidence type="ECO:0000256" key="12">
    <source>
        <dbReference type="NCBIfam" id="TIGR00416"/>
    </source>
</evidence>
<keyword evidence="8 11" id="KW-0346">Stress response</keyword>
<dbReference type="PANTHER" id="PTHR32472:SF10">
    <property type="entry name" value="DNA REPAIR PROTEIN RADA-LIKE PROTEIN"/>
    <property type="match status" value="1"/>
</dbReference>
<dbReference type="GO" id="GO:0005524">
    <property type="term" value="F:ATP binding"/>
    <property type="evidence" value="ECO:0007669"/>
    <property type="project" value="UniProtKB-UniRule"/>
</dbReference>
<comment type="similarity">
    <text evidence="11 13">Belongs to the RecA family. RadA subfamily.</text>
</comment>
<dbReference type="InterPro" id="IPR041166">
    <property type="entry name" value="Rubredoxin_2"/>
</dbReference>
<dbReference type="InterPro" id="IPR004504">
    <property type="entry name" value="DNA_repair_RadA"/>
</dbReference>
<evidence type="ECO:0000256" key="6">
    <source>
        <dbReference type="ARBA" id="ARBA00022833"/>
    </source>
</evidence>
<dbReference type="AlphaFoldDB" id="A0A6C0U3Z7"/>
<dbReference type="FunFam" id="3.40.50.300:FF:000050">
    <property type="entry name" value="DNA repair protein RadA"/>
    <property type="match status" value="1"/>
</dbReference>
<dbReference type="Pfam" id="PF13541">
    <property type="entry name" value="ChlI"/>
    <property type="match status" value="1"/>
</dbReference>
<dbReference type="RefSeq" id="WP_163495564.1">
    <property type="nucleotide sequence ID" value="NZ_CP048711.1"/>
</dbReference>
<comment type="function">
    <text evidence="11">Plays a role in repairing double-strand DNA breaks, probably involving stabilizing or processing branched DNA or blocked replication forks.</text>
</comment>
<evidence type="ECO:0000259" key="14">
    <source>
        <dbReference type="PROSITE" id="PS50162"/>
    </source>
</evidence>
<dbReference type="HAMAP" id="MF_01498">
    <property type="entry name" value="RadA_bact"/>
    <property type="match status" value="1"/>
</dbReference>
<feature type="region of interest" description="Lon-protease-like" evidence="11">
    <location>
        <begin position="363"/>
        <end position="464"/>
    </location>
</feature>
<feature type="binding site" evidence="11">
    <location>
        <begin position="108"/>
        <end position="115"/>
    </location>
    <ligand>
        <name>ATP</name>
        <dbReference type="ChEBI" id="CHEBI:30616"/>
    </ligand>
</feature>
<dbReference type="SUPFAM" id="SSF54211">
    <property type="entry name" value="Ribosomal protein S5 domain 2-like"/>
    <property type="match status" value="1"/>
</dbReference>
<dbReference type="GO" id="GO:0003684">
    <property type="term" value="F:damaged DNA binding"/>
    <property type="evidence" value="ECO:0007669"/>
    <property type="project" value="InterPro"/>
</dbReference>
<evidence type="ECO:0000256" key="5">
    <source>
        <dbReference type="ARBA" id="ARBA00022801"/>
    </source>
</evidence>
<keyword evidence="9 11" id="KW-0238">DNA-binding</keyword>
<dbReference type="InterPro" id="IPR020568">
    <property type="entry name" value="Ribosomal_Su5_D2-typ_SF"/>
</dbReference>
<dbReference type="SMART" id="SM00382">
    <property type="entry name" value="AAA"/>
    <property type="match status" value="1"/>
</dbReference>
<dbReference type="Proteomes" id="UP000477680">
    <property type="component" value="Chromosome"/>
</dbReference>
<dbReference type="GO" id="GO:0000725">
    <property type="term" value="P:recombinational repair"/>
    <property type="evidence" value="ECO:0007669"/>
    <property type="project" value="UniProtKB-UniRule"/>
</dbReference>
<dbReference type="GO" id="GO:0008270">
    <property type="term" value="F:zinc ion binding"/>
    <property type="evidence" value="ECO:0007669"/>
    <property type="project" value="UniProtKB-KW"/>
</dbReference>
<evidence type="ECO:0000256" key="1">
    <source>
        <dbReference type="ARBA" id="ARBA00022723"/>
    </source>
</evidence>
<dbReference type="PRINTS" id="PR01874">
    <property type="entry name" value="DNAREPAIRADA"/>
</dbReference>
<evidence type="ECO:0000256" key="7">
    <source>
        <dbReference type="ARBA" id="ARBA00022840"/>
    </source>
</evidence>
<dbReference type="Pfam" id="PF18073">
    <property type="entry name" value="Zn_ribbon_LapB"/>
    <property type="match status" value="1"/>
</dbReference>
<keyword evidence="16" id="KW-1185">Reference proteome</keyword>
<feature type="short sequence motif" description="RadA KNRFG motif" evidence="11">
    <location>
        <begin position="264"/>
        <end position="268"/>
    </location>
</feature>
<protein>
    <recommendedName>
        <fullName evidence="11 12">DNA repair protein RadA</fullName>
    </recommendedName>
</protein>
<reference evidence="15 16" key="1">
    <citation type="submission" date="2020-02" db="EMBL/GenBank/DDBJ databases">
        <title>Genome sequencing for Kineobactrum sp. M2.</title>
        <authorList>
            <person name="Park S.-J."/>
        </authorList>
    </citation>
    <scope>NUCLEOTIDE SEQUENCE [LARGE SCALE GENOMIC DNA]</scope>
    <source>
        <strain evidence="15 16">M2</strain>
    </source>
</reference>
<evidence type="ECO:0000256" key="10">
    <source>
        <dbReference type="ARBA" id="ARBA00023204"/>
    </source>
</evidence>
<dbReference type="Gene3D" id="3.30.230.10">
    <property type="match status" value="1"/>
</dbReference>
<evidence type="ECO:0000313" key="15">
    <source>
        <dbReference type="EMBL" id="QIB66129.1"/>
    </source>
</evidence>
<evidence type="ECO:0000256" key="13">
    <source>
        <dbReference type="RuleBase" id="RU003555"/>
    </source>
</evidence>
<keyword evidence="1 11" id="KW-0479">Metal-binding</keyword>
<dbReference type="GO" id="GO:0005829">
    <property type="term" value="C:cytosol"/>
    <property type="evidence" value="ECO:0007669"/>
    <property type="project" value="TreeGrafter"/>
</dbReference>
<dbReference type="EMBL" id="CP048711">
    <property type="protein sequence ID" value="QIB66129.1"/>
    <property type="molecule type" value="Genomic_DNA"/>
</dbReference>
<evidence type="ECO:0000256" key="8">
    <source>
        <dbReference type="ARBA" id="ARBA00023016"/>
    </source>
</evidence>
<dbReference type="FunFam" id="3.30.230.10:FF:000011">
    <property type="entry name" value="DNA repair protein RadA"/>
    <property type="match status" value="1"/>
</dbReference>
<dbReference type="InterPro" id="IPR020588">
    <property type="entry name" value="RecA_ATP-bd"/>
</dbReference>
<dbReference type="NCBIfam" id="TIGR00416">
    <property type="entry name" value="sms"/>
    <property type="match status" value="1"/>
</dbReference>
<dbReference type="SUPFAM" id="SSF52540">
    <property type="entry name" value="P-loop containing nucleoside triphosphate hydrolases"/>
    <property type="match status" value="1"/>
</dbReference>
<comment type="function">
    <text evidence="13">DNA-dependent ATPase involved in processing of recombination intermediates, plays a role in repairing DNA breaks. Stimulates the branch migration of RecA-mediated strand transfer reactions, allowing the 3' invading strand to extend heteroduplex DNA faster. Binds ssDNA in the presence of ADP but not other nucleotides, has ATPase activity that is stimulated by ssDNA and various branched DNA structures, but inhibited by SSB. Does not have RecA's homology-searching function.</text>
</comment>